<dbReference type="EMBL" id="JAUIRO010000003">
    <property type="protein sequence ID" value="KAK0722230.1"/>
    <property type="molecule type" value="Genomic_DNA"/>
</dbReference>
<evidence type="ECO:0000313" key="3">
    <source>
        <dbReference type="Proteomes" id="UP001172101"/>
    </source>
</evidence>
<proteinExistence type="predicted"/>
<evidence type="ECO:0000313" key="2">
    <source>
        <dbReference type="EMBL" id="KAK0722230.1"/>
    </source>
</evidence>
<feature type="compositionally biased region" description="Gly residues" evidence="1">
    <location>
        <begin position="59"/>
        <end position="69"/>
    </location>
</feature>
<protein>
    <submittedName>
        <fullName evidence="2">Uncharacterized protein</fullName>
    </submittedName>
</protein>
<organism evidence="2 3">
    <name type="scientific">Lasiosphaeria miniovina</name>
    <dbReference type="NCBI Taxonomy" id="1954250"/>
    <lineage>
        <taxon>Eukaryota</taxon>
        <taxon>Fungi</taxon>
        <taxon>Dikarya</taxon>
        <taxon>Ascomycota</taxon>
        <taxon>Pezizomycotina</taxon>
        <taxon>Sordariomycetes</taxon>
        <taxon>Sordariomycetidae</taxon>
        <taxon>Sordariales</taxon>
        <taxon>Lasiosphaeriaceae</taxon>
        <taxon>Lasiosphaeria</taxon>
    </lineage>
</organism>
<dbReference type="AlphaFoldDB" id="A0AA40AUF8"/>
<feature type="compositionally biased region" description="Polar residues" evidence="1">
    <location>
        <begin position="82"/>
        <end position="96"/>
    </location>
</feature>
<feature type="region of interest" description="Disordered" evidence="1">
    <location>
        <begin position="1"/>
        <end position="43"/>
    </location>
</feature>
<gene>
    <name evidence="2" type="ORF">B0T26DRAFT_209007</name>
</gene>
<feature type="compositionally biased region" description="Low complexity" evidence="1">
    <location>
        <begin position="22"/>
        <end position="34"/>
    </location>
</feature>
<dbReference type="Proteomes" id="UP001172101">
    <property type="component" value="Unassembled WGS sequence"/>
</dbReference>
<dbReference type="GeneID" id="85317059"/>
<sequence>MMNRSGAVPQSLRGIPGGFGGQQPQQQPQQSGRPVANRLTNGKLAPVNSVSGWSFGAGVPMGGGGGGSVPPGSARQLGGNISFAQSLSGSQPSTPLDLSHQGYLPLRRLAALSLC</sequence>
<reference evidence="2" key="1">
    <citation type="submission" date="2023-06" db="EMBL/GenBank/DDBJ databases">
        <title>Genome-scale phylogeny and comparative genomics of the fungal order Sordariales.</title>
        <authorList>
            <consortium name="Lawrence Berkeley National Laboratory"/>
            <person name="Hensen N."/>
            <person name="Bonometti L."/>
            <person name="Westerberg I."/>
            <person name="Brannstrom I.O."/>
            <person name="Guillou S."/>
            <person name="Cros-Aarteil S."/>
            <person name="Calhoun S."/>
            <person name="Haridas S."/>
            <person name="Kuo A."/>
            <person name="Mondo S."/>
            <person name="Pangilinan J."/>
            <person name="Riley R."/>
            <person name="LaButti K."/>
            <person name="Andreopoulos B."/>
            <person name="Lipzen A."/>
            <person name="Chen C."/>
            <person name="Yanf M."/>
            <person name="Daum C."/>
            <person name="Ng V."/>
            <person name="Clum A."/>
            <person name="Steindorff A."/>
            <person name="Ohm R."/>
            <person name="Martin F."/>
            <person name="Silar P."/>
            <person name="Natvig D."/>
            <person name="Lalanne C."/>
            <person name="Gautier V."/>
            <person name="Ament-velasquez S.L."/>
            <person name="Kruys A."/>
            <person name="Hutchinson M.I."/>
            <person name="Powell A.J."/>
            <person name="Barry K."/>
            <person name="Miller A.N."/>
            <person name="Grigoriev I.V."/>
            <person name="Debuchy R."/>
            <person name="Gladieux P."/>
            <person name="Thoren M.H."/>
            <person name="Johannesson H."/>
        </authorList>
    </citation>
    <scope>NUCLEOTIDE SEQUENCE</scope>
    <source>
        <strain evidence="2">SMH2392-1A</strain>
    </source>
</reference>
<comment type="caution">
    <text evidence="2">The sequence shown here is derived from an EMBL/GenBank/DDBJ whole genome shotgun (WGS) entry which is preliminary data.</text>
</comment>
<evidence type="ECO:0000256" key="1">
    <source>
        <dbReference type="SAM" id="MobiDB-lite"/>
    </source>
</evidence>
<name>A0AA40AUF8_9PEZI</name>
<accession>A0AA40AUF8</accession>
<dbReference type="RefSeq" id="XP_060298154.1">
    <property type="nucleotide sequence ID" value="XM_060433789.1"/>
</dbReference>
<keyword evidence="3" id="KW-1185">Reference proteome</keyword>
<feature type="region of interest" description="Disordered" evidence="1">
    <location>
        <begin position="55"/>
        <end position="99"/>
    </location>
</feature>